<evidence type="ECO:0000256" key="6">
    <source>
        <dbReference type="ARBA" id="ARBA00047886"/>
    </source>
</evidence>
<dbReference type="PANTHER" id="PTHR48050">
    <property type="entry name" value="STEROL 3-BETA-GLUCOSYLTRANSFERASE"/>
    <property type="match status" value="1"/>
</dbReference>
<dbReference type="FunFam" id="3.40.50.2000:FF:000009">
    <property type="entry name" value="Sterol 3-beta-glucosyltransferase UGT80A2"/>
    <property type="match status" value="1"/>
</dbReference>
<dbReference type="EMBL" id="ML210159">
    <property type="protein sequence ID" value="TFK27999.1"/>
    <property type="molecule type" value="Genomic_DNA"/>
</dbReference>
<dbReference type="Gene3D" id="3.40.50.2000">
    <property type="entry name" value="Glycogen Phosphorylase B"/>
    <property type="match status" value="2"/>
</dbReference>
<dbReference type="Proteomes" id="UP000307440">
    <property type="component" value="Unassembled WGS sequence"/>
</dbReference>
<feature type="compositionally biased region" description="Low complexity" evidence="8">
    <location>
        <begin position="40"/>
        <end position="53"/>
    </location>
</feature>
<proteinExistence type="inferred from homology"/>
<evidence type="ECO:0000259" key="9">
    <source>
        <dbReference type="Pfam" id="PF03033"/>
    </source>
</evidence>
<comment type="catalytic activity">
    <reaction evidence="7">
        <text>a sterol + UDP-alpha-D-glucose = a sterol 3-beta-D-glucoside + UDP + H(+)</text>
        <dbReference type="Rhea" id="RHEA:22724"/>
        <dbReference type="ChEBI" id="CHEBI:15378"/>
        <dbReference type="ChEBI" id="CHEBI:15889"/>
        <dbReference type="ChEBI" id="CHEBI:37424"/>
        <dbReference type="ChEBI" id="CHEBI:58223"/>
        <dbReference type="ChEBI" id="CHEBI:58885"/>
        <dbReference type="EC" id="2.4.1.173"/>
    </reaction>
    <physiologicalReaction direction="left-to-right" evidence="7">
        <dbReference type="Rhea" id="RHEA:22725"/>
    </physiologicalReaction>
</comment>
<evidence type="ECO:0000313" key="12">
    <source>
        <dbReference type="Proteomes" id="UP000307440"/>
    </source>
</evidence>
<dbReference type="GO" id="GO:0016125">
    <property type="term" value="P:sterol metabolic process"/>
    <property type="evidence" value="ECO:0007669"/>
    <property type="project" value="TreeGrafter"/>
</dbReference>
<dbReference type="InterPro" id="IPR050426">
    <property type="entry name" value="Glycosyltransferase_28"/>
</dbReference>
<feature type="region of interest" description="Disordered" evidence="8">
    <location>
        <begin position="104"/>
        <end position="127"/>
    </location>
</feature>
<name>A0A5C3L4N9_COPMA</name>
<dbReference type="Pfam" id="PF03033">
    <property type="entry name" value="Glyco_transf_28"/>
    <property type="match status" value="1"/>
</dbReference>
<dbReference type="CDD" id="cd03784">
    <property type="entry name" value="GT1_Gtf-like"/>
    <property type="match status" value="1"/>
</dbReference>
<reference evidence="11 12" key="1">
    <citation type="journal article" date="2019" name="Nat. Ecol. Evol.">
        <title>Megaphylogeny resolves global patterns of mushroom evolution.</title>
        <authorList>
            <person name="Varga T."/>
            <person name="Krizsan K."/>
            <person name="Foldi C."/>
            <person name="Dima B."/>
            <person name="Sanchez-Garcia M."/>
            <person name="Sanchez-Ramirez S."/>
            <person name="Szollosi G.J."/>
            <person name="Szarkandi J.G."/>
            <person name="Papp V."/>
            <person name="Albert L."/>
            <person name="Andreopoulos W."/>
            <person name="Angelini C."/>
            <person name="Antonin V."/>
            <person name="Barry K.W."/>
            <person name="Bougher N.L."/>
            <person name="Buchanan P."/>
            <person name="Buyck B."/>
            <person name="Bense V."/>
            <person name="Catcheside P."/>
            <person name="Chovatia M."/>
            <person name="Cooper J."/>
            <person name="Damon W."/>
            <person name="Desjardin D."/>
            <person name="Finy P."/>
            <person name="Geml J."/>
            <person name="Haridas S."/>
            <person name="Hughes K."/>
            <person name="Justo A."/>
            <person name="Karasinski D."/>
            <person name="Kautmanova I."/>
            <person name="Kiss B."/>
            <person name="Kocsube S."/>
            <person name="Kotiranta H."/>
            <person name="LaButti K.M."/>
            <person name="Lechner B.E."/>
            <person name="Liimatainen K."/>
            <person name="Lipzen A."/>
            <person name="Lukacs Z."/>
            <person name="Mihaltcheva S."/>
            <person name="Morgado L.N."/>
            <person name="Niskanen T."/>
            <person name="Noordeloos M.E."/>
            <person name="Ohm R.A."/>
            <person name="Ortiz-Santana B."/>
            <person name="Ovrebo C."/>
            <person name="Racz N."/>
            <person name="Riley R."/>
            <person name="Savchenko A."/>
            <person name="Shiryaev A."/>
            <person name="Soop K."/>
            <person name="Spirin V."/>
            <person name="Szebenyi C."/>
            <person name="Tomsovsky M."/>
            <person name="Tulloss R.E."/>
            <person name="Uehling J."/>
            <person name="Grigoriev I.V."/>
            <person name="Vagvolgyi C."/>
            <person name="Papp T."/>
            <person name="Martin F.M."/>
            <person name="Miettinen O."/>
            <person name="Hibbett D.S."/>
            <person name="Nagy L.G."/>
        </authorList>
    </citation>
    <scope>NUCLEOTIDE SEQUENCE [LARGE SCALE GENOMIC DNA]</scope>
    <source>
        <strain evidence="11 12">CBS 121175</strain>
    </source>
</reference>
<accession>A0A5C3L4N9</accession>
<comment type="catalytic activity">
    <reaction evidence="6">
        <text>ergosterol + UDP-alpha-D-glucose = ergosteryl 3-beta-D-glucoside + UDP + H(+)</text>
        <dbReference type="Rhea" id="RHEA:61836"/>
        <dbReference type="ChEBI" id="CHEBI:15378"/>
        <dbReference type="ChEBI" id="CHEBI:16933"/>
        <dbReference type="ChEBI" id="CHEBI:52973"/>
        <dbReference type="ChEBI" id="CHEBI:58223"/>
        <dbReference type="ChEBI" id="CHEBI:58885"/>
    </reaction>
    <physiologicalReaction direction="left-to-right" evidence="6">
        <dbReference type="Rhea" id="RHEA:61837"/>
    </physiologicalReaction>
</comment>
<evidence type="ECO:0000256" key="3">
    <source>
        <dbReference type="ARBA" id="ARBA00022676"/>
    </source>
</evidence>
<evidence type="ECO:0000256" key="2">
    <source>
        <dbReference type="ARBA" id="ARBA00012650"/>
    </source>
</evidence>
<dbReference type="SUPFAM" id="SSF50729">
    <property type="entry name" value="PH domain-like"/>
    <property type="match status" value="1"/>
</dbReference>
<evidence type="ECO:0000256" key="8">
    <source>
        <dbReference type="SAM" id="MobiDB-lite"/>
    </source>
</evidence>
<feature type="domain" description="Erythromycin biosynthesis protein CIII-like C-terminal" evidence="10">
    <location>
        <begin position="956"/>
        <end position="1052"/>
    </location>
</feature>
<dbReference type="PANTHER" id="PTHR48050:SF26">
    <property type="entry name" value="STEROL 3-BETA-GLUCOSYLTRANSFERASE"/>
    <property type="match status" value="1"/>
</dbReference>
<dbReference type="InterPro" id="IPR004276">
    <property type="entry name" value="GlycoTrans_28_N"/>
</dbReference>
<evidence type="ECO:0000256" key="5">
    <source>
        <dbReference type="ARBA" id="ARBA00029843"/>
    </source>
</evidence>
<dbReference type="OrthoDB" id="10261837at2759"/>
<keyword evidence="12" id="KW-1185">Reference proteome</keyword>
<comment type="similarity">
    <text evidence="1">Belongs to the glycosyltransferase 28 family.</text>
</comment>
<dbReference type="STRING" id="230819.A0A5C3L4N9"/>
<keyword evidence="3" id="KW-0328">Glycosyltransferase</keyword>
<dbReference type="SUPFAM" id="SSF53756">
    <property type="entry name" value="UDP-Glycosyltransferase/glycogen phosphorylase"/>
    <property type="match status" value="1"/>
</dbReference>
<dbReference type="EC" id="2.4.1.173" evidence="2"/>
<evidence type="ECO:0000256" key="7">
    <source>
        <dbReference type="ARBA" id="ARBA00049453"/>
    </source>
</evidence>
<feature type="domain" description="Glycosyltransferase family 28 N-terminal" evidence="9">
    <location>
        <begin position="656"/>
        <end position="790"/>
    </location>
</feature>
<gene>
    <name evidence="11" type="ORF">FA15DRAFT_692092</name>
</gene>
<dbReference type="InterPro" id="IPR002213">
    <property type="entry name" value="UDP_glucos_trans"/>
</dbReference>
<organism evidence="11 12">
    <name type="scientific">Coprinopsis marcescibilis</name>
    <name type="common">Agaric fungus</name>
    <name type="synonym">Psathyrella marcescibilis</name>
    <dbReference type="NCBI Taxonomy" id="230819"/>
    <lineage>
        <taxon>Eukaryota</taxon>
        <taxon>Fungi</taxon>
        <taxon>Dikarya</taxon>
        <taxon>Basidiomycota</taxon>
        <taxon>Agaricomycotina</taxon>
        <taxon>Agaricomycetes</taxon>
        <taxon>Agaricomycetidae</taxon>
        <taxon>Agaricales</taxon>
        <taxon>Agaricineae</taxon>
        <taxon>Psathyrellaceae</taxon>
        <taxon>Coprinopsis</taxon>
    </lineage>
</organism>
<dbReference type="GO" id="GO:0016906">
    <property type="term" value="F:sterol 3-beta-glucosyltransferase activity"/>
    <property type="evidence" value="ECO:0007669"/>
    <property type="project" value="UniProtKB-EC"/>
</dbReference>
<dbReference type="Pfam" id="PF06722">
    <property type="entry name" value="EryCIII-like_C"/>
    <property type="match status" value="1"/>
</dbReference>
<dbReference type="GO" id="GO:0005975">
    <property type="term" value="P:carbohydrate metabolic process"/>
    <property type="evidence" value="ECO:0007669"/>
    <property type="project" value="InterPro"/>
</dbReference>
<feature type="region of interest" description="Disordered" evidence="8">
    <location>
        <begin position="13"/>
        <end position="57"/>
    </location>
</feature>
<dbReference type="InterPro" id="IPR010610">
    <property type="entry name" value="EryCIII-like_C"/>
</dbReference>
<dbReference type="AlphaFoldDB" id="A0A5C3L4N9"/>
<protein>
    <recommendedName>
        <fullName evidence="2">sterol 3beta-glucosyltransferase</fullName>
        <ecNumber evidence="2">2.4.1.173</ecNumber>
    </recommendedName>
    <alternativeName>
        <fullName evidence="5">Autophagy-related protein 26</fullName>
    </alternativeName>
</protein>
<evidence type="ECO:0000256" key="4">
    <source>
        <dbReference type="ARBA" id="ARBA00022679"/>
    </source>
</evidence>
<evidence type="ECO:0000256" key="1">
    <source>
        <dbReference type="ARBA" id="ARBA00006962"/>
    </source>
</evidence>
<evidence type="ECO:0000313" key="11">
    <source>
        <dbReference type="EMBL" id="TFK27999.1"/>
    </source>
</evidence>
<evidence type="ECO:0000259" key="10">
    <source>
        <dbReference type="Pfam" id="PF06722"/>
    </source>
</evidence>
<sequence>MTSIISKLAHLHLHRNGSAGPGSPGNSKPDMAEDSDDSDSTATTSTSGSTSSTVPRASNLYHEAAGYEKALNHAGCFDSDANTLLSSRNSEAAFNHLVRKDLSDEEQAATSHDDMEGGVSEQPTPQLKHRQSCAERASETPIINRPTQVEDLFTDLGPTEVVKILTEEFGPLGIPEEEKLLLEVDGVILRDVLIIGVIHLTTHRLAFHASLPSELDTEHPLRILAEGAATYHRPGWYAKRRIWLELTSDTLCAYPSGKEVDRMRPLCTLLLSSISEASLDEDDPRILRLFRHVVPSNRHHYLEFDTVESANHWKQELQGAMFLYCHRKQQVFSNDTSTLQGIRICVPLHRIEEIRRDVNPDFQRLVAIVINDVDDNLPSNFPFSELQKFHIGPVMDVCMWNILEGVVLDAKIRAQKSHFHMESPVYVDFGLFGHHEGLSTNGPARQNQENAARNALGFKLDEKIWIVNARVYNSLAANGYFVTSETQVGFWSKNLTKKDTKYRLSGSHIVGVKPFTLSWLSVDGLEILMRDNQRLRLAFKTSAVRDEALQRVQSVVTAFRNHRSSKSSISSGTSIDVASVPGLGSSSSVITRSPPFSNGFNESAVNAANILAPLSRTLRAAAVAEGKMPQELRNKLPKAINLPRMALLSDQRLHFVCLTIGSRGDVQPYIALGVRLLKEGHRVTIVTHQEYRDWILNYGIEHRQAGGDPGLLMQLSVNNKIMSPEFFRESLTKFRPWFDELLLEAWEGCKEADVLVESPSAMAGIHIAETLKIPYFRAFSMPWTKTTAFPHPFVSPPVDSPAFNRASYVLFGNVMWAATSKQINRWRQNVLNLCATDMGHLSQENIHVVLITPQTVVPKPLDWPDTVSLSGYWLLNDSDPEWSPTQELIDWMADARAEGKPIVYIGFGSVTVPNPQRMFDRIARAVRKSGARAILSKGWAMRMENETQDRPSQRFSEGCYVVDKVPHEWLFASIDAALHHGGAGTTAASLRAGIPTLIKPWFGDQFFWASRVEQLGVGLKIPNTKSSSFAKALTRATTDIDMKEKAMEIGERLRAEDGTHNAIYTIYTYLHRASQNRKTLA</sequence>
<keyword evidence="4 11" id="KW-0808">Transferase</keyword>
<dbReference type="FunFam" id="3.40.50.2000:FF:000029">
    <property type="entry name" value="Sterol 3-beta-glucosyltransferase"/>
    <property type="match status" value="1"/>
</dbReference>